<accession>A0ACC6QSX8</accession>
<evidence type="ECO:0000313" key="1">
    <source>
        <dbReference type="EMBL" id="MEJ8661370.1"/>
    </source>
</evidence>
<gene>
    <name evidence="1" type="ORF">WKI58_33520</name>
</gene>
<reference evidence="1" key="1">
    <citation type="submission" date="2024-03" db="EMBL/GenBank/DDBJ databases">
        <title>Novel Streptomyces species of biotechnological and ecological value are a feature of Machair soil.</title>
        <authorList>
            <person name="Prole J.R."/>
            <person name="Goodfellow M."/>
            <person name="Allenby N."/>
            <person name="Ward A.C."/>
        </authorList>
    </citation>
    <scope>NUCLEOTIDE SEQUENCE</scope>
    <source>
        <strain evidence="1">MS1.AVA.4</strain>
    </source>
</reference>
<proteinExistence type="predicted"/>
<comment type="caution">
    <text evidence="1">The sequence shown here is derived from an EMBL/GenBank/DDBJ whole genome shotgun (WGS) entry which is preliminary data.</text>
</comment>
<sequence>MSTVTASMFTHPLGDDAVLIPRTPEIAEAYHALLEANHRERIARWNPAADDHPPTLAQTREALVATGRAWLDGTLLPLAIAVPEEDRWRLVGTVGLRIDRPARSGEVGYWIEAAHEGRGLVTRAVAAVLDQAFGPLGLRRVELRTNPDNERSQRVARRLGFTQEGVLRQAAAFPDGRRDEVVYGLLAAEWRKE</sequence>
<organism evidence="1 2">
    <name type="scientific">Streptomyces pratisoli</name>
    <dbReference type="NCBI Taxonomy" id="3139917"/>
    <lineage>
        <taxon>Bacteria</taxon>
        <taxon>Bacillati</taxon>
        <taxon>Actinomycetota</taxon>
        <taxon>Actinomycetes</taxon>
        <taxon>Kitasatosporales</taxon>
        <taxon>Streptomycetaceae</taxon>
        <taxon>Streptomyces</taxon>
    </lineage>
</organism>
<name>A0ACC6QSX8_9ACTN</name>
<keyword evidence="2" id="KW-1185">Reference proteome</keyword>
<evidence type="ECO:0000313" key="2">
    <source>
        <dbReference type="Proteomes" id="UP001375539"/>
    </source>
</evidence>
<dbReference type="EMBL" id="JBBKAI010000002">
    <property type="protein sequence ID" value="MEJ8661370.1"/>
    <property type="molecule type" value="Genomic_DNA"/>
</dbReference>
<dbReference type="Proteomes" id="UP001375539">
    <property type="component" value="Unassembled WGS sequence"/>
</dbReference>
<protein>
    <submittedName>
        <fullName evidence="1">GNAT family protein</fullName>
    </submittedName>
</protein>